<feature type="region of interest" description="Disordered" evidence="9">
    <location>
        <begin position="975"/>
        <end position="995"/>
    </location>
</feature>
<keyword evidence="3 8" id="KW-0694">RNA-binding</keyword>
<dbReference type="EMBL" id="AFYH01006016">
    <property type="status" value="NOT_ANNOTATED_CDS"/>
    <property type="molecule type" value="Genomic_DNA"/>
</dbReference>
<dbReference type="EMBL" id="AFYH01006017">
    <property type="status" value="NOT_ANNOTATED_CDS"/>
    <property type="molecule type" value="Genomic_DNA"/>
</dbReference>
<dbReference type="Gene3D" id="3.30.70.330">
    <property type="match status" value="1"/>
</dbReference>
<dbReference type="HOGENOM" id="CLU_008415_0_0_1"/>
<feature type="compositionally biased region" description="Polar residues" evidence="9">
    <location>
        <begin position="714"/>
        <end position="743"/>
    </location>
</feature>
<dbReference type="STRING" id="7897.ENSLACP00000021506"/>
<dbReference type="Bgee" id="ENSLACG00000018898">
    <property type="expression patterns" value="Expressed in post-anal tail muscle and 6 other cell types or tissues"/>
</dbReference>
<dbReference type="FunCoup" id="H3BHY5">
    <property type="interactions" value="2506"/>
</dbReference>
<dbReference type="AlphaFoldDB" id="H3BHY5"/>
<dbReference type="PANTHER" id="PTHR48029:SF1">
    <property type="entry name" value="NUCLEOLAR PROTEIN 8"/>
    <property type="match status" value="1"/>
</dbReference>
<feature type="region of interest" description="Disordered" evidence="9">
    <location>
        <begin position="809"/>
        <end position="866"/>
    </location>
</feature>
<organism evidence="11 12">
    <name type="scientific">Latimeria chalumnae</name>
    <name type="common">Coelacanth</name>
    <dbReference type="NCBI Taxonomy" id="7897"/>
    <lineage>
        <taxon>Eukaryota</taxon>
        <taxon>Metazoa</taxon>
        <taxon>Chordata</taxon>
        <taxon>Craniata</taxon>
        <taxon>Vertebrata</taxon>
        <taxon>Euteleostomi</taxon>
        <taxon>Coelacanthiformes</taxon>
        <taxon>Coelacanthidae</taxon>
        <taxon>Latimeria</taxon>
    </lineage>
</organism>
<reference evidence="11" key="3">
    <citation type="submission" date="2025-09" db="UniProtKB">
        <authorList>
            <consortium name="Ensembl"/>
        </authorList>
    </citation>
    <scope>IDENTIFICATION</scope>
</reference>
<feature type="compositionally biased region" description="Acidic residues" evidence="9">
    <location>
        <begin position="395"/>
        <end position="404"/>
    </location>
</feature>
<dbReference type="SMART" id="SM00360">
    <property type="entry name" value="RRM"/>
    <property type="match status" value="1"/>
</dbReference>
<feature type="compositionally biased region" description="Basic and acidic residues" evidence="9">
    <location>
        <begin position="512"/>
        <end position="534"/>
    </location>
</feature>
<feature type="compositionally biased region" description="Basic and acidic residues" evidence="9">
    <location>
        <begin position="647"/>
        <end position="658"/>
    </location>
</feature>
<dbReference type="eggNOG" id="KOG4365">
    <property type="taxonomic scope" value="Eukaryota"/>
</dbReference>
<dbReference type="Ensembl" id="ENSLACT00000021647.1">
    <property type="protein sequence ID" value="ENSLACP00000021506.1"/>
    <property type="gene ID" value="ENSLACG00000018898.1"/>
</dbReference>
<keyword evidence="2" id="KW-0597">Phosphoprotein</keyword>
<feature type="domain" description="RRM" evidence="10">
    <location>
        <begin position="8"/>
        <end position="89"/>
    </location>
</feature>
<evidence type="ECO:0000256" key="2">
    <source>
        <dbReference type="ARBA" id="ARBA00022553"/>
    </source>
</evidence>
<accession>H3BHY5</accession>
<dbReference type="GeneTree" id="ENSGT00390000004860"/>
<feature type="compositionally biased region" description="Acidic residues" evidence="9">
    <location>
        <begin position="848"/>
        <end position="859"/>
    </location>
</feature>
<feature type="compositionally biased region" description="Acidic residues" evidence="9">
    <location>
        <begin position="463"/>
        <end position="484"/>
    </location>
</feature>
<dbReference type="InterPro" id="IPR012677">
    <property type="entry name" value="Nucleotide-bd_a/b_plait_sf"/>
</dbReference>
<dbReference type="Proteomes" id="UP000008672">
    <property type="component" value="Unassembled WGS sequence"/>
</dbReference>
<evidence type="ECO:0000256" key="4">
    <source>
        <dbReference type="ARBA" id="ARBA00023242"/>
    </source>
</evidence>
<dbReference type="SUPFAM" id="SSF54928">
    <property type="entry name" value="RNA-binding domain, RBD"/>
    <property type="match status" value="1"/>
</dbReference>
<dbReference type="OMA" id="RNIMKYD"/>
<evidence type="ECO:0000256" key="1">
    <source>
        <dbReference type="ARBA" id="ARBA00004604"/>
    </source>
</evidence>
<dbReference type="EMBL" id="AFYH01006020">
    <property type="status" value="NOT_ANNOTATED_CDS"/>
    <property type="molecule type" value="Genomic_DNA"/>
</dbReference>
<dbReference type="EMBL" id="AFYH01006019">
    <property type="status" value="NOT_ANNOTATED_CDS"/>
    <property type="molecule type" value="Genomic_DNA"/>
</dbReference>
<dbReference type="InterPro" id="IPR034138">
    <property type="entry name" value="NOP8_RRM"/>
</dbReference>
<feature type="region of interest" description="Disordered" evidence="9">
    <location>
        <begin position="596"/>
        <end position="767"/>
    </location>
</feature>
<dbReference type="EMBL" id="AFYH01006021">
    <property type="status" value="NOT_ANNOTATED_CDS"/>
    <property type="molecule type" value="Genomic_DNA"/>
</dbReference>
<evidence type="ECO:0000313" key="12">
    <source>
        <dbReference type="Proteomes" id="UP000008672"/>
    </source>
</evidence>
<dbReference type="GO" id="GO:1902570">
    <property type="term" value="P:protein localization to nucleolus"/>
    <property type="evidence" value="ECO:0007669"/>
    <property type="project" value="TreeGrafter"/>
</dbReference>
<feature type="region of interest" description="Disordered" evidence="9">
    <location>
        <begin position="383"/>
        <end position="404"/>
    </location>
</feature>
<gene>
    <name evidence="11" type="primary">NOL8</name>
</gene>
<protein>
    <recommendedName>
        <fullName evidence="7">Nucleolar protein 8</fullName>
    </recommendedName>
</protein>
<feature type="compositionally biased region" description="Low complexity" evidence="9">
    <location>
        <begin position="555"/>
        <end position="564"/>
    </location>
</feature>
<dbReference type="FunFam" id="3.30.70.330:FF:000346">
    <property type="entry name" value="Nucleolar protein 8"/>
    <property type="match status" value="1"/>
</dbReference>
<dbReference type="CDD" id="cd12226">
    <property type="entry name" value="RRM_NOL8"/>
    <property type="match status" value="1"/>
</dbReference>
<evidence type="ECO:0000313" key="11">
    <source>
        <dbReference type="Ensembl" id="ENSLACP00000021506.1"/>
    </source>
</evidence>
<comment type="subcellular location">
    <subcellularLocation>
        <location evidence="1">Nucleus</location>
        <location evidence="1">Nucleolus</location>
    </subcellularLocation>
</comment>
<sequence length="1198" mass="135431">MENSKVEKRLYVGGLSPVISQTDLKERFSKFGNVTDVEIITRKDEQGNPVKTFGYLSLNISETNLHKCMSILNKSKWKGGTLQIEYAKESFLHRLAKEKQELEEKGKKPVVDSKKNILDSMRSAGVVNFHMKAAVPGTEVPHHKVWNIGKLGRLLFFFFLYSLTKQNIIKYDPSKYCHNIRKLEATTGSDTLMNTPVSQLTWHLEGGDDEINKKRQGKFPAWKTLPKKKLRVANNCVMKDSSDPEVGTVVTGNKSLAKRQYQSKEWLDQRAKTKKINSSEMACVSGPVNKCSARQENRVSTFKAQGADFGSVRNSKDFFDSEVDSEEELKLVIENEERRRPEAIQNVVSEDSDNLEVVGKNFSLKYNTHWALKDEGSVRRLTEGSKTNITRNESDQEYDSADTDEIISINKTAKSFEPSRNIAKMTPVSKTTVKNAKEVEPTGESSSTPSAVKGSIPHNESDPSTDSEESTETEDSESKEDSEYEAMMQNCFRIDLSLADLEQLANNPAESPRGDNEGISSDDKKTNVVPKDAKPPVSEKSTPSTPAAKKNTTPEEILSSILEGESSEDEKKTKERTKEFNFPAFKGTKLLVSGSAVLKKQKTRVEQIEETSSSDSESDSLTGGPEPTPFKGVQSLWGPARQSLSCSEEKDKKKDQLKSETVLQKQKALRNEEQETLSKSGSSHAEDIKSASKPAAFGGIKSESSESKGVTKIKGNQNTEVNQELPRTTNASQVPDLNSNNSNLEKEKALRKKSQVGSPGNLEKQVLDNQKRLAALEQRQKETEVQKKLIQGALSNLDALSASKRTHIVFSSEEESDSEGLPSKETEHAGAINLKEFRKKTSGKLFDSSEDEEETDHDVDDQRFKIKPQFEGKVGQKLMELQSRFGTDERFRMDARFIESDQDDEGAEEIQKVTTTEDWELAAEKKKNLEILRSLLHINTETPQPSKEAAKSKKFKDVTALHYDPTREDHVVFETKVEEPKKESKAERKKKREEAEKLPEVSKEIYYDVAIDFKETFGPMKTAVDEKEIIAWDKNDDENEEVTPMEAETTQAVTHSFDFFSGTNSTQEESTGFAFSFFGTDTEEPKEKSFNFIKRISYSQFIVHVFAMLKKQFSNETERTHTFQDHNSVSETPESIPKKKANLFFFFKDDERLIEGPKLFCRSTNLEEERDEWEERRTALIEDYRKKHKDARRKIQAK</sequence>
<dbReference type="PROSITE" id="PS50102">
    <property type="entry name" value="RRM"/>
    <property type="match status" value="1"/>
</dbReference>
<dbReference type="InParanoid" id="H3BHY5"/>
<reference evidence="11" key="2">
    <citation type="submission" date="2025-08" db="UniProtKB">
        <authorList>
            <consortium name="Ensembl"/>
        </authorList>
    </citation>
    <scope>IDENTIFICATION</scope>
</reference>
<keyword evidence="12" id="KW-1185">Reference proteome</keyword>
<dbReference type="InterPro" id="IPR035979">
    <property type="entry name" value="RBD_domain_sf"/>
</dbReference>
<dbReference type="EMBL" id="AFYH01006018">
    <property type="status" value="NOT_ANNOTATED_CDS"/>
    <property type="molecule type" value="Genomic_DNA"/>
</dbReference>
<proteinExistence type="predicted"/>
<dbReference type="PANTHER" id="PTHR48029">
    <property type="entry name" value="NUCLEOLAR PROTEIN 8"/>
    <property type="match status" value="1"/>
</dbReference>
<evidence type="ECO:0000256" key="9">
    <source>
        <dbReference type="SAM" id="MobiDB-lite"/>
    </source>
</evidence>
<feature type="compositionally biased region" description="Basic and acidic residues" evidence="9">
    <location>
        <begin position="569"/>
        <end position="579"/>
    </location>
</feature>
<evidence type="ECO:0000256" key="6">
    <source>
        <dbReference type="ARBA" id="ARBA00065066"/>
    </source>
</evidence>
<evidence type="ECO:0000256" key="5">
    <source>
        <dbReference type="ARBA" id="ARBA00054821"/>
    </source>
</evidence>
<comment type="function">
    <text evidence="5">Plays an essential role in the survival of diffuse-type gastric cancer cells. Acts as a nucleolar anchoring protein for DDX47. May be involved in regulation of gene expression at the post-transcriptional level or in ribosome biogenesis in cancer cells.</text>
</comment>
<evidence type="ECO:0000256" key="8">
    <source>
        <dbReference type="PROSITE-ProRule" id="PRU00176"/>
    </source>
</evidence>
<evidence type="ECO:0000256" key="3">
    <source>
        <dbReference type="ARBA" id="ARBA00022884"/>
    </source>
</evidence>
<dbReference type="GO" id="GO:0005730">
    <property type="term" value="C:nucleolus"/>
    <property type="evidence" value="ECO:0007669"/>
    <property type="project" value="UniProtKB-SubCell"/>
</dbReference>
<dbReference type="GO" id="GO:0003723">
    <property type="term" value="F:RNA binding"/>
    <property type="evidence" value="ECO:0007669"/>
    <property type="project" value="UniProtKB-UniRule"/>
</dbReference>
<reference evidence="12" key="1">
    <citation type="submission" date="2011-08" db="EMBL/GenBank/DDBJ databases">
        <title>The draft genome of Latimeria chalumnae.</title>
        <authorList>
            <person name="Di Palma F."/>
            <person name="Alfoldi J."/>
            <person name="Johnson J."/>
            <person name="Berlin A."/>
            <person name="Gnerre S."/>
            <person name="Jaffe D."/>
            <person name="MacCallum I."/>
            <person name="Young S."/>
            <person name="Walker B.J."/>
            <person name="Lander E."/>
            <person name="Lindblad-Toh K."/>
        </authorList>
    </citation>
    <scope>NUCLEOTIDE SEQUENCE [LARGE SCALE GENOMIC DNA]</scope>
    <source>
        <strain evidence="12">Wild caught</strain>
    </source>
</reference>
<feature type="region of interest" description="Disordered" evidence="9">
    <location>
        <begin position="503"/>
        <end position="580"/>
    </location>
</feature>
<dbReference type="Pfam" id="PF00076">
    <property type="entry name" value="RRM_1"/>
    <property type="match status" value="1"/>
</dbReference>
<feature type="region of interest" description="Disordered" evidence="9">
    <location>
        <begin position="418"/>
        <end position="488"/>
    </location>
</feature>
<evidence type="ECO:0000259" key="10">
    <source>
        <dbReference type="PROSITE" id="PS50102"/>
    </source>
</evidence>
<name>H3BHY5_LATCH</name>
<evidence type="ECO:0000256" key="7">
    <source>
        <dbReference type="ARBA" id="ARBA00068539"/>
    </source>
</evidence>
<comment type="subunit">
    <text evidence="6">Interacts with the GTP form of RRAGA, RRAGC and RRAGD. Interacts with NIP7. Interacts with DDX18; the interaction is RNA-dependent. Interacts with DDX47; the interaction is RNA-dependent.</text>
</comment>
<dbReference type="EMBL" id="AFYH01006022">
    <property type="status" value="NOT_ANNOTATED_CDS"/>
    <property type="molecule type" value="Genomic_DNA"/>
</dbReference>
<dbReference type="InterPro" id="IPR000504">
    <property type="entry name" value="RRM_dom"/>
</dbReference>
<keyword evidence="4" id="KW-0539">Nucleus</keyword>